<feature type="domain" description="DUF1206" evidence="2">
    <location>
        <begin position="187"/>
        <end position="255"/>
    </location>
</feature>
<dbReference type="RefSeq" id="WP_236133825.1">
    <property type="nucleotide sequence ID" value="NZ_JAKGTH010000008.1"/>
</dbReference>
<feature type="domain" description="DUF1206" evidence="2">
    <location>
        <begin position="12"/>
        <end position="78"/>
    </location>
</feature>
<keyword evidence="1" id="KW-0812">Transmembrane</keyword>
<gene>
    <name evidence="3" type="ORF">L1I30_08370</name>
</gene>
<keyword evidence="1" id="KW-0472">Membrane</keyword>
<feature type="transmembrane region" description="Helical" evidence="1">
    <location>
        <begin position="52"/>
        <end position="73"/>
    </location>
</feature>
<name>A0ABS9EFN1_9FLAO</name>
<dbReference type="InterPro" id="IPR009597">
    <property type="entry name" value="DUF1206"/>
</dbReference>
<proteinExistence type="predicted"/>
<protein>
    <submittedName>
        <fullName evidence="3">DUF1206 domain-containing protein</fullName>
    </submittedName>
</protein>
<feature type="transmembrane region" description="Helical" evidence="1">
    <location>
        <begin position="12"/>
        <end position="32"/>
    </location>
</feature>
<evidence type="ECO:0000259" key="2">
    <source>
        <dbReference type="Pfam" id="PF06724"/>
    </source>
</evidence>
<evidence type="ECO:0000313" key="3">
    <source>
        <dbReference type="EMBL" id="MCF4101676.1"/>
    </source>
</evidence>
<accession>A0ABS9EFN1</accession>
<evidence type="ECO:0000256" key="1">
    <source>
        <dbReference type="SAM" id="Phobius"/>
    </source>
</evidence>
<dbReference type="EMBL" id="JAKGTH010000008">
    <property type="protein sequence ID" value="MCF4101676.1"/>
    <property type="molecule type" value="Genomic_DNA"/>
</dbReference>
<feature type="transmembrane region" description="Helical" evidence="1">
    <location>
        <begin position="135"/>
        <end position="155"/>
    </location>
</feature>
<feature type="transmembrane region" description="Helical" evidence="1">
    <location>
        <begin position="184"/>
        <end position="203"/>
    </location>
</feature>
<sequence length="258" mass="28398">MNDKVKKIARTGYAAKGIVYGITGVLTFLAAFNLGGQKTGKFKVMDFLDKQPFGNALLIIIGIGLLCYSFWRFNQAISDPENIGTQKKAIIKRVAFFISGCIYTALSFVAVKRVFSSSGSGNTAKQSSILATETGLFIIMIVGALLILTGIYQFIRLYKADFIQKFNFKAIAEEKRRKIIKNTAYMGLSSRGIIFMITGYFALKAGITSNPSKIKTTADAFSYMEDSSYGAYLLALVAAGLVGYAIYMLMTARYRTFK</sequence>
<evidence type="ECO:0000313" key="4">
    <source>
        <dbReference type="Proteomes" id="UP001179363"/>
    </source>
</evidence>
<organism evidence="3 4">
    <name type="scientific">Gillisia lutea</name>
    <dbReference type="NCBI Taxonomy" id="2909668"/>
    <lineage>
        <taxon>Bacteria</taxon>
        <taxon>Pseudomonadati</taxon>
        <taxon>Bacteroidota</taxon>
        <taxon>Flavobacteriia</taxon>
        <taxon>Flavobacteriales</taxon>
        <taxon>Flavobacteriaceae</taxon>
        <taxon>Gillisia</taxon>
    </lineage>
</organism>
<keyword evidence="1" id="KW-1133">Transmembrane helix</keyword>
<feature type="transmembrane region" description="Helical" evidence="1">
    <location>
        <begin position="94"/>
        <end position="115"/>
    </location>
</feature>
<dbReference type="Pfam" id="PF06724">
    <property type="entry name" value="DUF1206"/>
    <property type="match status" value="2"/>
</dbReference>
<dbReference type="Proteomes" id="UP001179363">
    <property type="component" value="Unassembled WGS sequence"/>
</dbReference>
<reference evidence="3" key="1">
    <citation type="submission" date="2022-01" db="EMBL/GenBank/DDBJ databases">
        <title>Gillisia lutea sp. nov., isolated from marine plastic residues from the Malvarosa beach (Valencia, Spain).</title>
        <authorList>
            <person name="Vidal-Verdu A."/>
            <person name="Molina-Menor E."/>
            <person name="Satari L."/>
            <person name="Pascual J."/>
            <person name="Pereto J."/>
            <person name="Porcar M."/>
        </authorList>
    </citation>
    <scope>NUCLEOTIDE SEQUENCE</scope>
    <source>
        <strain evidence="3">M10.2A</strain>
    </source>
</reference>
<keyword evidence="4" id="KW-1185">Reference proteome</keyword>
<feature type="transmembrane region" description="Helical" evidence="1">
    <location>
        <begin position="229"/>
        <end position="250"/>
    </location>
</feature>
<comment type="caution">
    <text evidence="3">The sequence shown here is derived from an EMBL/GenBank/DDBJ whole genome shotgun (WGS) entry which is preliminary data.</text>
</comment>